<sequence>MRLTKMPSSRWSVGYLESTTSRSLGVRTSWYVATCLMQTWMFQARSWSRGKPFSSWSRSPALCPQLYPQLMREAEQCI</sequence>
<name>A0A812K2L5_SYMPI</name>
<dbReference type="EMBL" id="CAJNIZ010003177">
    <property type="protein sequence ID" value="CAE7219469.1"/>
    <property type="molecule type" value="Genomic_DNA"/>
</dbReference>
<organism evidence="1 2">
    <name type="scientific">Symbiodinium pilosum</name>
    <name type="common">Dinoflagellate</name>
    <dbReference type="NCBI Taxonomy" id="2952"/>
    <lineage>
        <taxon>Eukaryota</taxon>
        <taxon>Sar</taxon>
        <taxon>Alveolata</taxon>
        <taxon>Dinophyceae</taxon>
        <taxon>Suessiales</taxon>
        <taxon>Symbiodiniaceae</taxon>
        <taxon>Symbiodinium</taxon>
    </lineage>
</organism>
<evidence type="ECO:0000313" key="2">
    <source>
        <dbReference type="Proteomes" id="UP000649617"/>
    </source>
</evidence>
<reference evidence="1" key="1">
    <citation type="submission" date="2021-02" db="EMBL/GenBank/DDBJ databases">
        <authorList>
            <person name="Dougan E. K."/>
            <person name="Rhodes N."/>
            <person name="Thang M."/>
            <person name="Chan C."/>
        </authorList>
    </citation>
    <scope>NUCLEOTIDE SEQUENCE</scope>
</reference>
<dbReference type="Proteomes" id="UP000649617">
    <property type="component" value="Unassembled WGS sequence"/>
</dbReference>
<evidence type="ECO:0000313" key="1">
    <source>
        <dbReference type="EMBL" id="CAE7219469.1"/>
    </source>
</evidence>
<gene>
    <name evidence="1" type="ORF">SPIL2461_LOCUS2820</name>
</gene>
<proteinExistence type="predicted"/>
<keyword evidence="2" id="KW-1185">Reference proteome</keyword>
<protein>
    <submittedName>
        <fullName evidence="1">Uncharacterized protein</fullName>
    </submittedName>
</protein>
<comment type="caution">
    <text evidence="1">The sequence shown here is derived from an EMBL/GenBank/DDBJ whole genome shotgun (WGS) entry which is preliminary data.</text>
</comment>
<dbReference type="AlphaFoldDB" id="A0A812K2L5"/>
<accession>A0A812K2L5</accession>